<dbReference type="Gene3D" id="3.90.25.10">
    <property type="entry name" value="UDP-galactose 4-epimerase, domain 1"/>
    <property type="match status" value="1"/>
</dbReference>
<dbReference type="UniPathway" id="UPA00128">
    <property type="reaction ID" value="UER00190"/>
</dbReference>
<sequence length="60" mass="6908">LELGNLNAERDWGFAGDYVRAMWLMLQQDKPEDFVIASGEKHSVREFTNLAFSHVGIQLR</sequence>
<dbReference type="WBParaSite" id="ECPE_0001704601-mRNA-1">
    <property type="protein sequence ID" value="ECPE_0001704601-mRNA-1"/>
    <property type="gene ID" value="ECPE_0001704601"/>
</dbReference>
<evidence type="ECO:0000259" key="7">
    <source>
        <dbReference type="Pfam" id="PF16363"/>
    </source>
</evidence>
<comment type="similarity">
    <text evidence="3">Belongs to the NAD(P)-dependent epimerase/dehydratase family. GDP-mannose 4,6-dehydratase subfamily.</text>
</comment>
<evidence type="ECO:0000256" key="6">
    <source>
        <dbReference type="ARBA" id="ARBA00031085"/>
    </source>
</evidence>
<proteinExistence type="inferred from homology"/>
<reference evidence="8" key="1">
    <citation type="submission" date="2016-06" db="UniProtKB">
        <authorList>
            <consortium name="WormBaseParasite"/>
        </authorList>
    </citation>
    <scope>IDENTIFICATION</scope>
</reference>
<dbReference type="PANTHER" id="PTHR43715">
    <property type="entry name" value="GDP-MANNOSE 4,6-DEHYDRATASE"/>
    <property type="match status" value="1"/>
</dbReference>
<accession>A0A183BCR7</accession>
<evidence type="ECO:0000256" key="3">
    <source>
        <dbReference type="ARBA" id="ARBA00009263"/>
    </source>
</evidence>
<dbReference type="AlphaFoldDB" id="A0A183BCR7"/>
<evidence type="ECO:0000313" key="8">
    <source>
        <dbReference type="WBParaSite" id="ECPE_0001704601-mRNA-1"/>
    </source>
</evidence>
<name>A0A183BCR7_9TREM</name>
<dbReference type="InterPro" id="IPR016040">
    <property type="entry name" value="NAD(P)-bd_dom"/>
</dbReference>
<dbReference type="GO" id="GO:0008446">
    <property type="term" value="F:GDP-mannose 4,6-dehydratase activity"/>
    <property type="evidence" value="ECO:0007669"/>
    <property type="project" value="UniProtKB-EC"/>
</dbReference>
<comment type="pathway">
    <text evidence="2">Nucleotide-sugar biosynthesis; GDP-L-fucose biosynthesis via de novo pathway; GDP-L-fucose from GDP-alpha-D-mannose: step 1/2.</text>
</comment>
<evidence type="ECO:0000256" key="5">
    <source>
        <dbReference type="ARBA" id="ARBA00023239"/>
    </source>
</evidence>
<comment type="cofactor">
    <cofactor evidence="1">
        <name>NADP(+)</name>
        <dbReference type="ChEBI" id="CHEBI:58349"/>
    </cofactor>
</comment>
<dbReference type="GO" id="GO:0042351">
    <property type="term" value="P:'de novo' GDP-L-fucose biosynthetic process"/>
    <property type="evidence" value="ECO:0007669"/>
    <property type="project" value="UniProtKB-UniPathway"/>
</dbReference>
<feature type="domain" description="NAD(P)-binding" evidence="7">
    <location>
        <begin position="1"/>
        <end position="59"/>
    </location>
</feature>
<evidence type="ECO:0000256" key="4">
    <source>
        <dbReference type="ARBA" id="ARBA00011989"/>
    </source>
</evidence>
<dbReference type="InterPro" id="IPR036291">
    <property type="entry name" value="NAD(P)-bd_dom_sf"/>
</dbReference>
<dbReference type="InterPro" id="IPR006368">
    <property type="entry name" value="GDP_Man_deHydtase"/>
</dbReference>
<dbReference type="EC" id="4.2.1.47" evidence="4"/>
<dbReference type="SUPFAM" id="SSF51735">
    <property type="entry name" value="NAD(P)-binding Rossmann-fold domains"/>
    <property type="match status" value="1"/>
</dbReference>
<dbReference type="Pfam" id="PF16363">
    <property type="entry name" value="GDP_Man_Dehyd"/>
    <property type="match status" value="1"/>
</dbReference>
<keyword evidence="5" id="KW-0456">Lyase</keyword>
<evidence type="ECO:0000256" key="2">
    <source>
        <dbReference type="ARBA" id="ARBA00004912"/>
    </source>
</evidence>
<evidence type="ECO:0000256" key="1">
    <source>
        <dbReference type="ARBA" id="ARBA00001937"/>
    </source>
</evidence>
<organism evidence="8">
    <name type="scientific">Echinostoma caproni</name>
    <dbReference type="NCBI Taxonomy" id="27848"/>
    <lineage>
        <taxon>Eukaryota</taxon>
        <taxon>Metazoa</taxon>
        <taxon>Spiralia</taxon>
        <taxon>Lophotrochozoa</taxon>
        <taxon>Platyhelminthes</taxon>
        <taxon>Trematoda</taxon>
        <taxon>Digenea</taxon>
        <taxon>Plagiorchiida</taxon>
        <taxon>Echinostomata</taxon>
        <taxon>Echinostomatoidea</taxon>
        <taxon>Echinostomatidae</taxon>
        <taxon>Echinostoma</taxon>
    </lineage>
</organism>
<protein>
    <recommendedName>
        <fullName evidence="4">GDP-mannose 4,6-dehydratase</fullName>
        <ecNumber evidence="4">4.2.1.47</ecNumber>
    </recommendedName>
    <alternativeName>
        <fullName evidence="6">GDP-D-mannose dehydratase</fullName>
    </alternativeName>
</protein>
<dbReference type="PANTHER" id="PTHR43715:SF1">
    <property type="entry name" value="GDP-MANNOSE 4,6 DEHYDRATASE"/>
    <property type="match status" value="1"/>
</dbReference>